<feature type="region of interest" description="Disordered" evidence="1">
    <location>
        <begin position="125"/>
        <end position="149"/>
    </location>
</feature>
<feature type="region of interest" description="Disordered" evidence="1">
    <location>
        <begin position="199"/>
        <end position="231"/>
    </location>
</feature>
<feature type="region of interest" description="Disordered" evidence="1">
    <location>
        <begin position="322"/>
        <end position="343"/>
    </location>
</feature>
<dbReference type="Gene3D" id="1.10.10.10">
    <property type="entry name" value="Winged helix-like DNA-binding domain superfamily/Winged helix DNA-binding domain"/>
    <property type="match status" value="1"/>
</dbReference>
<proteinExistence type="predicted"/>
<dbReference type="InterPro" id="IPR036388">
    <property type="entry name" value="WH-like_DNA-bd_sf"/>
</dbReference>
<evidence type="ECO:0000256" key="1">
    <source>
        <dbReference type="SAM" id="MobiDB-lite"/>
    </source>
</evidence>
<evidence type="ECO:0000259" key="2">
    <source>
        <dbReference type="Pfam" id="PF04492"/>
    </source>
</evidence>
<accession>A0ABV5C0U7</accession>
<evidence type="ECO:0000313" key="4">
    <source>
        <dbReference type="Proteomes" id="UP001580430"/>
    </source>
</evidence>
<keyword evidence="4" id="KW-1185">Reference proteome</keyword>
<organism evidence="3 4">
    <name type="scientific">Paenibacillus medicaginis</name>
    <dbReference type="NCBI Taxonomy" id="1470560"/>
    <lineage>
        <taxon>Bacteria</taxon>
        <taxon>Bacillati</taxon>
        <taxon>Bacillota</taxon>
        <taxon>Bacilli</taxon>
        <taxon>Bacillales</taxon>
        <taxon>Paenibacillaceae</taxon>
        <taxon>Paenibacillus</taxon>
    </lineage>
</organism>
<dbReference type="RefSeq" id="WP_375520288.1">
    <property type="nucleotide sequence ID" value="NZ_JBHIRY010000009.1"/>
</dbReference>
<gene>
    <name evidence="3" type="ORF">ACE5LO_12155</name>
</gene>
<name>A0ABV5C0U7_9BACL</name>
<protein>
    <submittedName>
        <fullName evidence="3">Replication protein</fullName>
    </submittedName>
</protein>
<evidence type="ECO:0000313" key="3">
    <source>
        <dbReference type="EMBL" id="MFB5761145.1"/>
    </source>
</evidence>
<feature type="compositionally biased region" description="Polar residues" evidence="1">
    <location>
        <begin position="136"/>
        <end position="149"/>
    </location>
</feature>
<sequence>MANPQPENGFVKLANDIWNELIRRNFTKRQKDILLFIWRLSYGCNLKDAFIPRLKDFETCGVPATHIKKELLFLENSQVIAWDKDEKLFAIRKNYDLWQISPVMGWDSERFNFLIHQNLKRKTSQNVNFSEDHSESTIQEDNSETSQNVKSDFTKHEDLEAENFTKREVKSGSIPCGSKAEGVSKDMFKDNFKDNSCCYTPPGESKPEDEGIPTSRQGSVPATPETGADSIQDQISSSDIDYRMAMADKYLRRRGKGLEITVADDQVIDELIKEGVPLQTALDGIDQAFDNFKPKHKWDEIRTVRYCATVIYSLHASRQAADQSAVTAESIQESDSAPQPDEQYNTEDLQKMLAELRAKQGG</sequence>
<dbReference type="InterPro" id="IPR006497">
    <property type="entry name" value="Phage_lambda_VrpO_N"/>
</dbReference>
<feature type="domain" description="Bacteriophage lambda Replication protein O N-terminal" evidence="2">
    <location>
        <begin position="7"/>
        <end position="98"/>
    </location>
</feature>
<dbReference type="Pfam" id="PF04492">
    <property type="entry name" value="Phage_rep_O"/>
    <property type="match status" value="1"/>
</dbReference>
<dbReference type="EMBL" id="JBHIRY010000009">
    <property type="protein sequence ID" value="MFB5761145.1"/>
    <property type="molecule type" value="Genomic_DNA"/>
</dbReference>
<comment type="caution">
    <text evidence="3">The sequence shown here is derived from an EMBL/GenBank/DDBJ whole genome shotgun (WGS) entry which is preliminary data.</text>
</comment>
<reference evidence="3 4" key="1">
    <citation type="submission" date="2024-09" db="EMBL/GenBank/DDBJ databases">
        <title>Paenibacillus zeirhizospherea sp. nov., isolated from surface of the maize (Zea mays) roots in a horticulture field, Hungary.</title>
        <authorList>
            <person name="Marton D."/>
            <person name="Farkas M."/>
            <person name="Bedics A."/>
            <person name="Toth E."/>
            <person name="Tancsics A."/>
            <person name="Boka K."/>
            <person name="Marati G."/>
            <person name="Kriszt B."/>
            <person name="Cserhati M."/>
        </authorList>
    </citation>
    <scope>NUCLEOTIDE SEQUENCE [LARGE SCALE GENOMIC DNA]</scope>
    <source>
        <strain evidence="3 4">JCM 18446</strain>
    </source>
</reference>
<dbReference type="Proteomes" id="UP001580430">
    <property type="component" value="Unassembled WGS sequence"/>
</dbReference>